<evidence type="ECO:0000313" key="5">
    <source>
        <dbReference type="Proteomes" id="UP001412067"/>
    </source>
</evidence>
<dbReference type="EMBL" id="JBBWWR010000005">
    <property type="protein sequence ID" value="KAK8966031.1"/>
    <property type="molecule type" value="Genomic_DNA"/>
</dbReference>
<keyword evidence="5" id="KW-1185">Reference proteome</keyword>
<dbReference type="Proteomes" id="UP001412067">
    <property type="component" value="Unassembled WGS sequence"/>
</dbReference>
<sequence>MQSSSHTCPHPQPRSGSGATGEEEDAFLRFVAYARSMLFLDDGTPEDRHYEEDSQDRSWSWIISRILKTCVAYPSGVTSAILLSDLFQAWCEQRKYSNSKRNLEWMVPLKRKHRRTRFPNSVTIDSIYEKNFLSPTSCLEAVVLCSFLLPGTNIYMLNLGDLWSSCTIDLYLHRRYYHLLEPDNGIFKKGREVLLTGCSLRSAMEGYHRLLPTEYLVILLDEDNDEDAMLLGAQFCTDSFSSLLLDDVKDGVAFSFYARIESIDSLEAQGTLGNLQRKQITLVDNDGVKLKFLLWGEQVILANLFSIGCMLALETPFMTTVPVCGGVCEEICLEYGSATQLYLVPFAQHEEQVHFTSTQMRYQGTMSSSIQSQSVTKDSQVTLPLNPQGLIDFSCYPFQVLDEFAFAGLSGIGAGGFFLDMEAYAMK</sequence>
<proteinExistence type="predicted"/>
<accession>A0ABR2MPN2</accession>
<dbReference type="Pfam" id="PF17245">
    <property type="entry name" value="CDC24_OB2"/>
    <property type="match status" value="1"/>
</dbReference>
<reference evidence="4 5" key="1">
    <citation type="journal article" date="2022" name="Nat. Plants">
        <title>Genomes of leafy and leafless Platanthera orchids illuminate the evolution of mycoheterotrophy.</title>
        <authorList>
            <person name="Li M.H."/>
            <person name="Liu K.W."/>
            <person name="Li Z."/>
            <person name="Lu H.C."/>
            <person name="Ye Q.L."/>
            <person name="Zhang D."/>
            <person name="Wang J.Y."/>
            <person name="Li Y.F."/>
            <person name="Zhong Z.M."/>
            <person name="Liu X."/>
            <person name="Yu X."/>
            <person name="Liu D.K."/>
            <person name="Tu X.D."/>
            <person name="Liu B."/>
            <person name="Hao Y."/>
            <person name="Liao X.Y."/>
            <person name="Jiang Y.T."/>
            <person name="Sun W.H."/>
            <person name="Chen J."/>
            <person name="Chen Y.Q."/>
            <person name="Ai Y."/>
            <person name="Zhai J.W."/>
            <person name="Wu S.S."/>
            <person name="Zhou Z."/>
            <person name="Hsiao Y.Y."/>
            <person name="Wu W.L."/>
            <person name="Chen Y.Y."/>
            <person name="Lin Y.F."/>
            <person name="Hsu J.L."/>
            <person name="Li C.Y."/>
            <person name="Wang Z.W."/>
            <person name="Zhao X."/>
            <person name="Zhong W.Y."/>
            <person name="Ma X.K."/>
            <person name="Ma L."/>
            <person name="Huang J."/>
            <person name="Chen G.Z."/>
            <person name="Huang M.Z."/>
            <person name="Huang L."/>
            <person name="Peng D.H."/>
            <person name="Luo Y.B."/>
            <person name="Zou S.Q."/>
            <person name="Chen S.P."/>
            <person name="Lan S."/>
            <person name="Tsai W.C."/>
            <person name="Van de Peer Y."/>
            <person name="Liu Z.J."/>
        </authorList>
    </citation>
    <scope>NUCLEOTIDE SEQUENCE [LARGE SCALE GENOMIC DNA]</scope>
    <source>
        <strain evidence="4">Lor288</strain>
    </source>
</reference>
<dbReference type="PANTHER" id="PTHR36033:SF1">
    <property type="entry name" value="NUCLEIC ACID-BINDING PROTEINS SUPERFAMILY"/>
    <property type="match status" value="1"/>
</dbReference>
<protein>
    <submittedName>
        <fullName evidence="4">Uncharacterized protein</fullName>
    </submittedName>
</protein>
<gene>
    <name evidence="4" type="ORF">KSP40_PGU010758</name>
</gene>
<dbReference type="PANTHER" id="PTHR36033">
    <property type="entry name" value="NUCLEIC ACID-BINDING PROTEINS SUPERFAMILY"/>
    <property type="match status" value="1"/>
</dbReference>
<dbReference type="InterPro" id="IPR035201">
    <property type="entry name" value="Cdc24_OB1"/>
</dbReference>
<organism evidence="4 5">
    <name type="scientific">Platanthera guangdongensis</name>
    <dbReference type="NCBI Taxonomy" id="2320717"/>
    <lineage>
        <taxon>Eukaryota</taxon>
        <taxon>Viridiplantae</taxon>
        <taxon>Streptophyta</taxon>
        <taxon>Embryophyta</taxon>
        <taxon>Tracheophyta</taxon>
        <taxon>Spermatophyta</taxon>
        <taxon>Magnoliopsida</taxon>
        <taxon>Liliopsida</taxon>
        <taxon>Asparagales</taxon>
        <taxon>Orchidaceae</taxon>
        <taxon>Orchidoideae</taxon>
        <taxon>Orchideae</taxon>
        <taxon>Orchidinae</taxon>
        <taxon>Platanthera</taxon>
    </lineage>
</organism>
<evidence type="ECO:0000256" key="1">
    <source>
        <dbReference type="SAM" id="MobiDB-lite"/>
    </source>
</evidence>
<name>A0ABR2MPN2_9ASPA</name>
<evidence type="ECO:0000259" key="3">
    <source>
        <dbReference type="Pfam" id="PF17246"/>
    </source>
</evidence>
<feature type="domain" description="Cell division control protein 24 OB" evidence="2">
    <location>
        <begin position="159"/>
        <end position="286"/>
    </location>
</feature>
<evidence type="ECO:0000313" key="4">
    <source>
        <dbReference type="EMBL" id="KAK8966031.1"/>
    </source>
</evidence>
<dbReference type="Pfam" id="PF17246">
    <property type="entry name" value="CDC24_OB1"/>
    <property type="match status" value="1"/>
</dbReference>
<feature type="domain" description="Cell division control protein 24 OB" evidence="3">
    <location>
        <begin position="27"/>
        <end position="153"/>
    </location>
</feature>
<feature type="region of interest" description="Disordered" evidence="1">
    <location>
        <begin position="1"/>
        <end position="21"/>
    </location>
</feature>
<evidence type="ECO:0000259" key="2">
    <source>
        <dbReference type="Pfam" id="PF17245"/>
    </source>
</evidence>
<comment type="caution">
    <text evidence="4">The sequence shown here is derived from an EMBL/GenBank/DDBJ whole genome shotgun (WGS) entry which is preliminary data.</text>
</comment>
<dbReference type="InterPro" id="IPR035200">
    <property type="entry name" value="Cdc24_OB2"/>
</dbReference>